<feature type="region of interest" description="Disordered" evidence="1">
    <location>
        <begin position="326"/>
        <end position="433"/>
    </location>
</feature>
<organism evidence="2 3">
    <name type="scientific">Melipona quadrifasciata</name>
    <dbReference type="NCBI Taxonomy" id="166423"/>
    <lineage>
        <taxon>Eukaryota</taxon>
        <taxon>Metazoa</taxon>
        <taxon>Ecdysozoa</taxon>
        <taxon>Arthropoda</taxon>
        <taxon>Hexapoda</taxon>
        <taxon>Insecta</taxon>
        <taxon>Pterygota</taxon>
        <taxon>Neoptera</taxon>
        <taxon>Endopterygota</taxon>
        <taxon>Hymenoptera</taxon>
        <taxon>Apocrita</taxon>
        <taxon>Aculeata</taxon>
        <taxon>Apoidea</taxon>
        <taxon>Anthophila</taxon>
        <taxon>Apidae</taxon>
        <taxon>Melipona</taxon>
    </lineage>
</organism>
<evidence type="ECO:0000313" key="3">
    <source>
        <dbReference type="Proteomes" id="UP000053105"/>
    </source>
</evidence>
<feature type="region of interest" description="Disordered" evidence="1">
    <location>
        <begin position="274"/>
        <end position="312"/>
    </location>
</feature>
<feature type="compositionally biased region" description="Basic and acidic residues" evidence="1">
    <location>
        <begin position="403"/>
        <end position="419"/>
    </location>
</feature>
<feature type="region of interest" description="Disordered" evidence="1">
    <location>
        <begin position="464"/>
        <end position="521"/>
    </location>
</feature>
<accession>A0A0M9AB02</accession>
<sequence length="642" mass="71311">MQRRLMRNLENSGPDERRPKGESIFPLFINRVDERHISIGFLPAALLGINQAHEIVGAVPPADVQSKTSLRNKKELMIEDDDDLRYSISDLDDRPSSTRTPLVRGVSTNGGTVKRTGEFRRWRNEYCPWFHVIAGPSSCSADRAALVYQRSFCYDDVPLFSPCSRVSVCSSGANVDDGFLVRQPVTGPGCFRHGGFAELALTHFRTDTEIDRRETWSDPEIIRVSVSDAPVAFPSAEMLSDSVYNYATTRRGTADQDSDSQYEGQAQLQITSIQKPRNKRKNFKPISSRMVEVSDESEKDDEELEALEESSSEILEYERKTMLLPAEDRSKQRLNNNEVSPMDLSVATRPPSSEADDDSGDSLRHKFILEQLRSQKLYSPGTEARSPNSESSEKSGSGVLDTESGRLDDTPFEDDRAQDGDGETECEERKPFEGMREYAETTMQELLAIYGLAGGELAKSVSRQLPPTFLNPPTGHQPHGKVKVKEEKDASSMAPGSPPTPPHTPQSPPRHNPPPSNLSQSLQNPALAQLLQQNPAILSQNPQLAQLLQQNLQVQIGSVLFQNVRREEPEESRRLVDAEAPGFVDDDVTPNCQHAASICYSGLDIVQLVSTLMTNAKIPCTPCQLYENNYLDLLAAPVTQPR</sequence>
<dbReference type="Proteomes" id="UP000053105">
    <property type="component" value="Unassembled WGS sequence"/>
</dbReference>
<name>A0A0M9AB02_9HYME</name>
<dbReference type="EMBL" id="KQ435711">
    <property type="protein sequence ID" value="KOX79583.1"/>
    <property type="molecule type" value="Genomic_DNA"/>
</dbReference>
<dbReference type="AlphaFoldDB" id="A0A0M9AB02"/>
<evidence type="ECO:0000256" key="1">
    <source>
        <dbReference type="SAM" id="MobiDB-lite"/>
    </source>
</evidence>
<gene>
    <name evidence="2" type="ORF">WN51_02849</name>
</gene>
<dbReference type="OrthoDB" id="7634849at2759"/>
<reference evidence="2 3" key="1">
    <citation type="submission" date="2015-07" db="EMBL/GenBank/DDBJ databases">
        <title>The genome of Melipona quadrifasciata.</title>
        <authorList>
            <person name="Pan H."/>
            <person name="Kapheim K."/>
        </authorList>
    </citation>
    <scope>NUCLEOTIDE SEQUENCE [LARGE SCALE GENOMIC DNA]</scope>
    <source>
        <strain evidence="2">0111107301</strain>
        <tissue evidence="2">Whole body</tissue>
    </source>
</reference>
<feature type="compositionally biased region" description="Acidic residues" evidence="1">
    <location>
        <begin position="293"/>
        <end position="311"/>
    </location>
</feature>
<proteinExistence type="predicted"/>
<protein>
    <submittedName>
        <fullName evidence="2">Uncharacterized protein</fullName>
    </submittedName>
</protein>
<keyword evidence="3" id="KW-1185">Reference proteome</keyword>
<evidence type="ECO:0000313" key="2">
    <source>
        <dbReference type="EMBL" id="KOX79583.1"/>
    </source>
</evidence>
<feature type="region of interest" description="Disordered" evidence="1">
    <location>
        <begin position="1"/>
        <end position="21"/>
    </location>
</feature>
<feature type="compositionally biased region" description="Pro residues" evidence="1">
    <location>
        <begin position="496"/>
        <end position="516"/>
    </location>
</feature>